<dbReference type="EMBL" id="CACVBR010000005">
    <property type="protein sequence ID" value="CAA7194589.1"/>
    <property type="molecule type" value="Genomic_DNA"/>
</dbReference>
<accession>A0A6N4X5I0</accession>
<name>A0A6N4X5I0_9FLAO</name>
<organism evidence="1 2">
    <name type="scientific">Chryseobacterium potabilaquae</name>
    <dbReference type="NCBI Taxonomy" id="2675057"/>
    <lineage>
        <taxon>Bacteria</taxon>
        <taxon>Pseudomonadati</taxon>
        <taxon>Bacteroidota</taxon>
        <taxon>Flavobacteriia</taxon>
        <taxon>Flavobacteriales</taxon>
        <taxon>Weeksellaceae</taxon>
        <taxon>Chryseobacterium group</taxon>
        <taxon>Chryseobacterium</taxon>
    </lineage>
</organism>
<dbReference type="AlphaFoldDB" id="A0A6N4X5I0"/>
<evidence type="ECO:0000313" key="2">
    <source>
        <dbReference type="Proteomes" id="UP000445144"/>
    </source>
</evidence>
<gene>
    <name evidence="1" type="ORF">CHRY9293_00878</name>
</gene>
<evidence type="ECO:0000313" key="1">
    <source>
        <dbReference type="EMBL" id="CAA7194589.1"/>
    </source>
</evidence>
<sequence length="187" mass="22402">MKIRYIKIDNPEKIKYKINWQLPYDRFPLIIDREYTVYAIEYTKAGRINFFILDESGNIYPHNYPSEFFQVTDNRMSKYWDGFIGKENYPVEIIFPNLIAFKEWKNNKYFEEEMMDNIGDANVIFKKYQNLIDNEYPNNQLQNAILAGDNWVICYNCDEAWEIKNNDGVIECPKCNIKQNNPMSPDL</sequence>
<keyword evidence="2" id="KW-1185">Reference proteome</keyword>
<reference evidence="1 2" key="1">
    <citation type="submission" date="2020-01" db="EMBL/GenBank/DDBJ databases">
        <authorList>
            <person name="Rodrigo-Torres L."/>
            <person name="Arahal R. D."/>
            <person name="Lucena T."/>
        </authorList>
    </citation>
    <scope>NUCLEOTIDE SEQUENCE [LARGE SCALE GENOMIC DNA]</scope>
    <source>
        <strain evidence="1 2">CECT 9293</strain>
    </source>
</reference>
<proteinExistence type="predicted"/>
<protein>
    <submittedName>
        <fullName evidence="1">Uncharacterized protein</fullName>
    </submittedName>
</protein>
<dbReference type="RefSeq" id="WP_162031765.1">
    <property type="nucleotide sequence ID" value="NZ_CACVBR010000005.1"/>
</dbReference>
<dbReference type="Proteomes" id="UP000445144">
    <property type="component" value="Unassembled WGS sequence"/>
</dbReference>